<feature type="domain" description="C2H2-type" evidence="9">
    <location>
        <begin position="275"/>
        <end position="302"/>
    </location>
</feature>
<keyword evidence="6" id="KW-0539">Nucleus</keyword>
<dbReference type="InterPro" id="IPR012934">
    <property type="entry name" value="Znf_AD"/>
</dbReference>
<dbReference type="FunFam" id="3.30.160.60:FF:000624">
    <property type="entry name" value="zinc finger protein 697"/>
    <property type="match status" value="3"/>
</dbReference>
<dbReference type="PANTHER" id="PTHR24394">
    <property type="entry name" value="ZINC FINGER PROTEIN"/>
    <property type="match status" value="1"/>
</dbReference>
<feature type="binding site" evidence="8">
    <location>
        <position position="53"/>
    </location>
    <ligand>
        <name>Zn(2+)</name>
        <dbReference type="ChEBI" id="CHEBI:29105"/>
    </ligand>
</feature>
<dbReference type="InterPro" id="IPR036236">
    <property type="entry name" value="Znf_C2H2_sf"/>
</dbReference>
<organism evidence="11 12">
    <name type="scientific">Diploptera punctata</name>
    <name type="common">Pacific beetle cockroach</name>
    <dbReference type="NCBI Taxonomy" id="6984"/>
    <lineage>
        <taxon>Eukaryota</taxon>
        <taxon>Metazoa</taxon>
        <taxon>Ecdysozoa</taxon>
        <taxon>Arthropoda</taxon>
        <taxon>Hexapoda</taxon>
        <taxon>Insecta</taxon>
        <taxon>Pterygota</taxon>
        <taxon>Neoptera</taxon>
        <taxon>Polyneoptera</taxon>
        <taxon>Dictyoptera</taxon>
        <taxon>Blattodea</taxon>
        <taxon>Blaberoidea</taxon>
        <taxon>Blaberidae</taxon>
        <taxon>Diplopterinae</taxon>
        <taxon>Diploptera</taxon>
    </lineage>
</organism>
<keyword evidence="5 8" id="KW-0862">Zinc</keyword>
<evidence type="ECO:0000313" key="12">
    <source>
        <dbReference type="Proteomes" id="UP001233999"/>
    </source>
</evidence>
<dbReference type="AlphaFoldDB" id="A0AAD7ZEG8"/>
<feature type="domain" description="C2H2-type" evidence="9">
    <location>
        <begin position="303"/>
        <end position="330"/>
    </location>
</feature>
<dbReference type="InterPro" id="IPR013087">
    <property type="entry name" value="Znf_C2H2_type"/>
</dbReference>
<gene>
    <name evidence="11" type="ORF">L9F63_024710</name>
</gene>
<dbReference type="PROSITE" id="PS51915">
    <property type="entry name" value="ZAD"/>
    <property type="match status" value="1"/>
</dbReference>
<dbReference type="Gene3D" id="3.40.1800.20">
    <property type="match status" value="1"/>
</dbReference>
<accession>A0AAD7ZEG8</accession>
<dbReference type="Gene3D" id="3.30.160.60">
    <property type="entry name" value="Classic Zinc Finger"/>
    <property type="match status" value="6"/>
</dbReference>
<feature type="domain" description="C2H2-type" evidence="9">
    <location>
        <begin position="219"/>
        <end position="246"/>
    </location>
</feature>
<dbReference type="Pfam" id="PF07776">
    <property type="entry name" value="zf-AD"/>
    <property type="match status" value="1"/>
</dbReference>
<proteinExistence type="predicted"/>
<feature type="domain" description="C2H2-type" evidence="9">
    <location>
        <begin position="359"/>
        <end position="384"/>
    </location>
</feature>
<keyword evidence="2 8" id="KW-0479">Metal-binding</keyword>
<evidence type="ECO:0000256" key="6">
    <source>
        <dbReference type="ARBA" id="ARBA00023242"/>
    </source>
</evidence>
<evidence type="ECO:0000259" key="9">
    <source>
        <dbReference type="PROSITE" id="PS50157"/>
    </source>
</evidence>
<protein>
    <submittedName>
        <fullName evidence="11">Uncharacterized protein</fullName>
    </submittedName>
</protein>
<evidence type="ECO:0000256" key="8">
    <source>
        <dbReference type="PROSITE-ProRule" id="PRU01263"/>
    </source>
</evidence>
<comment type="caution">
    <text evidence="11">The sequence shown here is derived from an EMBL/GenBank/DDBJ whole genome shotgun (WGS) entry which is preliminary data.</text>
</comment>
<evidence type="ECO:0000256" key="5">
    <source>
        <dbReference type="ARBA" id="ARBA00022833"/>
    </source>
</evidence>
<feature type="binding site" evidence="8">
    <location>
        <position position="12"/>
    </location>
    <ligand>
        <name>Zn(2+)</name>
        <dbReference type="ChEBI" id="CHEBI:29105"/>
    </ligand>
</feature>
<dbReference type="EMBL" id="JASPKZ010008621">
    <property type="protein sequence ID" value="KAJ9579185.1"/>
    <property type="molecule type" value="Genomic_DNA"/>
</dbReference>
<reference evidence="11" key="2">
    <citation type="submission" date="2023-05" db="EMBL/GenBank/DDBJ databases">
        <authorList>
            <person name="Fouks B."/>
        </authorList>
    </citation>
    <scope>NUCLEOTIDE SEQUENCE</scope>
    <source>
        <strain evidence="11">Stay&amp;Tobe</strain>
        <tissue evidence="11">Testes</tissue>
    </source>
</reference>
<dbReference type="SUPFAM" id="SSF57716">
    <property type="entry name" value="Glucocorticoid receptor-like (DNA-binding domain)"/>
    <property type="match status" value="1"/>
</dbReference>
<evidence type="ECO:0000256" key="7">
    <source>
        <dbReference type="PROSITE-ProRule" id="PRU00042"/>
    </source>
</evidence>
<dbReference type="FunFam" id="3.30.160.60:FF:000145">
    <property type="entry name" value="Zinc finger protein 574"/>
    <property type="match status" value="1"/>
</dbReference>
<evidence type="ECO:0000256" key="4">
    <source>
        <dbReference type="ARBA" id="ARBA00022771"/>
    </source>
</evidence>
<dbReference type="SMART" id="SM00868">
    <property type="entry name" value="zf-AD"/>
    <property type="match status" value="1"/>
</dbReference>
<keyword evidence="4 7" id="KW-0863">Zinc-finger</keyword>
<evidence type="ECO:0000256" key="3">
    <source>
        <dbReference type="ARBA" id="ARBA00022737"/>
    </source>
</evidence>
<dbReference type="SMART" id="SM00355">
    <property type="entry name" value="ZnF_C2H2"/>
    <property type="match status" value="7"/>
</dbReference>
<dbReference type="FunFam" id="3.30.160.60:FF:002343">
    <property type="entry name" value="Zinc finger protein 33A"/>
    <property type="match status" value="1"/>
</dbReference>
<dbReference type="Pfam" id="PF00096">
    <property type="entry name" value="zf-C2H2"/>
    <property type="match status" value="6"/>
</dbReference>
<dbReference type="PANTHER" id="PTHR24394:SF29">
    <property type="entry name" value="MYONEURIN"/>
    <property type="match status" value="1"/>
</dbReference>
<evidence type="ECO:0000256" key="1">
    <source>
        <dbReference type="ARBA" id="ARBA00004123"/>
    </source>
</evidence>
<feature type="domain" description="C2H2-type" evidence="9">
    <location>
        <begin position="247"/>
        <end position="274"/>
    </location>
</feature>
<name>A0AAD7ZEG8_DIPPU</name>
<sequence>MSINFEIICRLCMNNCSTMISLFDDTCVLPEKIMKLIPAVKIYLGDNLPTHVCLECEKQVNSFSEFRMQCESSNLALNKYLQRQESEKVIEEKCEDLLSSDITSDVHFLNDETDQREKCWNICSNGEKIENRFFPDLREESVLQECNDKLRLEPEIECSLLNKNKFRDKFGNKLSNVTKTKKLSVKLKDTNILCTICGKLVVQRRLNEHIRRHVGGRPFKCDECGKTFTERNNLKKHSLVHSGLKVHMCDICGKRFKLLNHLKAHHLTHTGQKLHVCDVCGKRFSQIGNFKKHELLHTGERPFGCDICGKSYSQKNTLQIHLAVHTGQRQHVCEICGKGFIVKGHLRTHLVVHSGEKKFSCEICGLSYTQRHSLKKHKAKHLIS</sequence>
<reference evidence="11" key="1">
    <citation type="journal article" date="2023" name="IScience">
        <title>Live-bearing cockroach genome reveals convergent evolutionary mechanisms linked to viviparity in insects and beyond.</title>
        <authorList>
            <person name="Fouks B."/>
            <person name="Harrison M.C."/>
            <person name="Mikhailova A.A."/>
            <person name="Marchal E."/>
            <person name="English S."/>
            <person name="Carruthers M."/>
            <person name="Jennings E.C."/>
            <person name="Chiamaka E.L."/>
            <person name="Frigard R.A."/>
            <person name="Pippel M."/>
            <person name="Attardo G.M."/>
            <person name="Benoit J.B."/>
            <person name="Bornberg-Bauer E."/>
            <person name="Tobe S.S."/>
        </authorList>
    </citation>
    <scope>NUCLEOTIDE SEQUENCE</scope>
    <source>
        <strain evidence="11">Stay&amp;Tobe</strain>
    </source>
</reference>
<evidence type="ECO:0000313" key="11">
    <source>
        <dbReference type="EMBL" id="KAJ9579185.1"/>
    </source>
</evidence>
<keyword evidence="3" id="KW-0677">Repeat</keyword>
<keyword evidence="12" id="KW-1185">Reference proteome</keyword>
<feature type="domain" description="ZAD" evidence="10">
    <location>
        <begin position="7"/>
        <end position="80"/>
    </location>
</feature>
<evidence type="ECO:0000256" key="2">
    <source>
        <dbReference type="ARBA" id="ARBA00022723"/>
    </source>
</evidence>
<dbReference type="GO" id="GO:0008270">
    <property type="term" value="F:zinc ion binding"/>
    <property type="evidence" value="ECO:0007669"/>
    <property type="project" value="UniProtKB-UniRule"/>
</dbReference>
<dbReference type="PROSITE" id="PS50157">
    <property type="entry name" value="ZINC_FINGER_C2H2_2"/>
    <property type="match status" value="6"/>
</dbReference>
<feature type="binding site" evidence="8">
    <location>
        <position position="56"/>
    </location>
    <ligand>
        <name>Zn(2+)</name>
        <dbReference type="ChEBI" id="CHEBI:29105"/>
    </ligand>
</feature>
<dbReference type="GO" id="GO:0005634">
    <property type="term" value="C:nucleus"/>
    <property type="evidence" value="ECO:0007669"/>
    <property type="project" value="UniProtKB-SubCell"/>
</dbReference>
<dbReference type="GO" id="GO:0000981">
    <property type="term" value="F:DNA-binding transcription factor activity, RNA polymerase II-specific"/>
    <property type="evidence" value="ECO:0007669"/>
    <property type="project" value="TreeGrafter"/>
</dbReference>
<dbReference type="SUPFAM" id="SSF57667">
    <property type="entry name" value="beta-beta-alpha zinc fingers"/>
    <property type="match status" value="4"/>
</dbReference>
<feature type="domain" description="C2H2-type" evidence="9">
    <location>
        <begin position="331"/>
        <end position="358"/>
    </location>
</feature>
<evidence type="ECO:0000259" key="10">
    <source>
        <dbReference type="PROSITE" id="PS51915"/>
    </source>
</evidence>
<dbReference type="Proteomes" id="UP001233999">
    <property type="component" value="Unassembled WGS sequence"/>
</dbReference>
<feature type="binding site" evidence="8">
    <location>
        <position position="9"/>
    </location>
    <ligand>
        <name>Zn(2+)</name>
        <dbReference type="ChEBI" id="CHEBI:29105"/>
    </ligand>
</feature>
<dbReference type="PROSITE" id="PS00028">
    <property type="entry name" value="ZINC_FINGER_C2H2_1"/>
    <property type="match status" value="6"/>
</dbReference>
<comment type="subcellular location">
    <subcellularLocation>
        <location evidence="1">Nucleus</location>
    </subcellularLocation>
</comment>